<evidence type="ECO:0000259" key="1">
    <source>
        <dbReference type="Pfam" id="PF12728"/>
    </source>
</evidence>
<dbReference type="Gene3D" id="1.10.1660.10">
    <property type="match status" value="1"/>
</dbReference>
<comment type="caution">
    <text evidence="2">The sequence shown here is derived from an EMBL/GenBank/DDBJ whole genome shotgun (WGS) entry which is preliminary data.</text>
</comment>
<name>A0A2J0L6R0_9BACT</name>
<organism evidence="2 3">
    <name type="scientific">Candidatus Aquitaenariimonas noxiae</name>
    <dbReference type="NCBI Taxonomy" id="1974741"/>
    <lineage>
        <taxon>Bacteria</taxon>
        <taxon>Pseudomonadati</taxon>
        <taxon>Candidatus Omnitrophota</taxon>
        <taxon>Candidatus Aquitaenariimonas</taxon>
    </lineage>
</organism>
<dbReference type="Proteomes" id="UP000230052">
    <property type="component" value="Unassembled WGS sequence"/>
</dbReference>
<gene>
    <name evidence="2" type="ORF">COS99_01405</name>
</gene>
<accession>A0A2J0L6R0</accession>
<dbReference type="InterPro" id="IPR041657">
    <property type="entry name" value="HTH_17"/>
</dbReference>
<feature type="domain" description="Helix-turn-helix" evidence="1">
    <location>
        <begin position="7"/>
        <end position="55"/>
    </location>
</feature>
<proteinExistence type="predicted"/>
<keyword evidence="2" id="KW-0238">DNA-binding</keyword>
<dbReference type="SUPFAM" id="SSF46955">
    <property type="entry name" value="Putative DNA-binding domain"/>
    <property type="match status" value="1"/>
</dbReference>
<sequence length="61" mass="7340">MTNLKEYLTVKEAAKFLGISTMTLRRWDNGKKLQAKRHPMNNYRLYNRKELEVILKEISKK</sequence>
<reference evidence="2 3" key="1">
    <citation type="submission" date="2017-09" db="EMBL/GenBank/DDBJ databases">
        <title>Depth-based differentiation of microbial function through sediment-hosted aquifers and enrichment of novel symbionts in the deep terrestrial subsurface.</title>
        <authorList>
            <person name="Probst A.J."/>
            <person name="Ladd B."/>
            <person name="Jarett J.K."/>
            <person name="Geller-Mcgrath D.E."/>
            <person name="Sieber C.M."/>
            <person name="Emerson J.B."/>
            <person name="Anantharaman K."/>
            <person name="Thomas B.C."/>
            <person name="Malmstrom R."/>
            <person name="Stieglmeier M."/>
            <person name="Klingl A."/>
            <person name="Woyke T."/>
            <person name="Ryan C.M."/>
            <person name="Banfield J.F."/>
        </authorList>
    </citation>
    <scope>NUCLEOTIDE SEQUENCE [LARGE SCALE GENOMIC DNA]</scope>
    <source>
        <strain evidence="2">CG07_land_8_20_14_0_80_42_15</strain>
    </source>
</reference>
<dbReference type="GO" id="GO:0003677">
    <property type="term" value="F:DNA binding"/>
    <property type="evidence" value="ECO:0007669"/>
    <property type="project" value="UniProtKB-KW"/>
</dbReference>
<dbReference type="EMBL" id="PEWV01000014">
    <property type="protein sequence ID" value="PIU42217.1"/>
    <property type="molecule type" value="Genomic_DNA"/>
</dbReference>
<protein>
    <submittedName>
        <fullName evidence="2">MerR family DNA-binding transcriptional regulator</fullName>
    </submittedName>
</protein>
<dbReference type="InterPro" id="IPR009061">
    <property type="entry name" value="DNA-bd_dom_put_sf"/>
</dbReference>
<evidence type="ECO:0000313" key="2">
    <source>
        <dbReference type="EMBL" id="PIU42217.1"/>
    </source>
</evidence>
<evidence type="ECO:0000313" key="3">
    <source>
        <dbReference type="Proteomes" id="UP000230052"/>
    </source>
</evidence>
<dbReference type="AlphaFoldDB" id="A0A2J0L6R0"/>
<dbReference type="Pfam" id="PF12728">
    <property type="entry name" value="HTH_17"/>
    <property type="match status" value="1"/>
</dbReference>